<dbReference type="Gene3D" id="3.40.50.150">
    <property type="entry name" value="Vaccinia Virus protein VP39"/>
    <property type="match status" value="1"/>
</dbReference>
<feature type="compositionally biased region" description="Low complexity" evidence="6">
    <location>
        <begin position="226"/>
        <end position="245"/>
    </location>
</feature>
<evidence type="ECO:0000313" key="7">
    <source>
        <dbReference type="EMBL" id="OAF63251.1"/>
    </source>
</evidence>
<dbReference type="GeneID" id="36283105"/>
<dbReference type="GO" id="GO:0003677">
    <property type="term" value="F:DNA binding"/>
    <property type="evidence" value="ECO:0007669"/>
    <property type="project" value="TreeGrafter"/>
</dbReference>
<keyword evidence="3 5" id="KW-0808">Transferase</keyword>
<sequence>MPCKRGEIYLTQDQDDRSDVYYRRDCTGRVIGHGHIGGAYYNWVPKPSQQRVIPGGNCLPGSNHLPGLGLGGSGNGSGSGSGSDGETQSTLGGQEKGFVGGAPAQDSDFGQWWAQALLQESRVGDIPAQDGGGGGGREKARMSDIPAQNGGGSGRGGMQSLVDEKGCIILDDSEEEEEVQFLGEASRFQFQPRTPKPITTFSQAELQTPTPHSSSQKRKLDSIDTPPRLAPQQRQARSAQSLSRSEWTFGERRPTAVSEGAAVEALSPFSTPTNRRDSMSGSINRKEGYEIVPMPAGAREMSFGNGSEVVTSSNKRQGSILRNMDGGKFNIGNDILAAFKEGLTPTPKIKDGEKLSGGGEIVGAAKEQIPSTATPKSKNIGKLSQGSEVITASKDQPTPTPKAKNRGVSQDWEIIEVGPSTDLTLPHRSSTQRKPVIDLEDYEVLPPLTGTISNMTILHTTIIDSSDSEGDFDFEIIGSHTLTSPTLPRRRSTIYPLRNPPIVHPLYTLWATMVSNFPLERDIVVELADGDFLKITNLVRNDDTDALTLRGHRFQRTRDLNGLLAKKRNELCWVTEVDEDDERPASVQSLAEVPASSVTRVRKTLITNMAFPAATFRNTPFPGGMENVEQEGIVAVRWKYTTTWPSAKARVNNENAFCERVLRHLGEGDALVDKGLRIRDGLARYQFRGPTVLGGSFIPAVRKGGNDTKSPVRGGETGWLRRLPGSRNNSVQELAGQTAGLFDDDMVDLTDEFPKTPTKSRLSIAEATQERMLSQIDLTMPELSFPPSDGTVRATSAASKLKTTIKRVEGQMCTYGDAFCGAGGATRGAHMAGLKVIWGFDFNAHACETWRLNFPSATMYEMSAFDVCHLWAKEAKAGMPNCAQVDILHISPPCQFFSPAHTIAGKDDEMNTASLLACGRLLALVRPRVVTLEQTFGIGHAEFTRWFNALIHQFTDNGYSLRWKICHLQNWGLPQRRQRLIIIAACPGETLPPFPPYTHSKNPSPPNGLKPYTSVNTLLTSILRNAPDHDLTAALAKPLHESPWDGTSIAPRAITTHGGQNYHPSGTRGFTNRELATLQGFPAGHRFGEKNVKKQIGNAVPPSIAAVLFGAVRKALEAADGVESVVVDIGGGVEREVFVVD</sequence>
<dbReference type="RefSeq" id="XP_024328520.1">
    <property type="nucleotide sequence ID" value="XM_024463703.1"/>
</dbReference>
<dbReference type="Proteomes" id="UP000077154">
    <property type="component" value="Unassembled WGS sequence"/>
</dbReference>
<dbReference type="GO" id="GO:0044027">
    <property type="term" value="P:negative regulation of gene expression via chromosomal CpG island methylation"/>
    <property type="evidence" value="ECO:0007669"/>
    <property type="project" value="TreeGrafter"/>
</dbReference>
<dbReference type="GO" id="GO:0003886">
    <property type="term" value="F:DNA (cytosine-5-)-methyltransferase activity"/>
    <property type="evidence" value="ECO:0007669"/>
    <property type="project" value="UniProtKB-EC"/>
</dbReference>
<dbReference type="PANTHER" id="PTHR10629:SF52">
    <property type="entry name" value="DNA (CYTOSINE-5)-METHYLTRANSFERASE 1"/>
    <property type="match status" value="1"/>
</dbReference>
<accession>A0A177APE5</accession>
<feature type="compositionally biased region" description="Polar residues" evidence="6">
    <location>
        <begin position="200"/>
        <end position="214"/>
    </location>
</feature>
<dbReference type="Gene3D" id="3.90.120.10">
    <property type="entry name" value="DNA Methylase, subunit A, domain 2"/>
    <property type="match status" value="1"/>
</dbReference>
<dbReference type="EMBL" id="KV441386">
    <property type="protein sequence ID" value="OAF63251.1"/>
    <property type="molecule type" value="Genomic_DNA"/>
</dbReference>
<comment type="similarity">
    <text evidence="5">Belongs to the class I-like SAM-binding methyltransferase superfamily. C5-methyltransferase family.</text>
</comment>
<gene>
    <name evidence="7" type="ORF">VC83_00006</name>
</gene>
<name>A0A177APE5_9PEZI</name>
<dbReference type="OrthoDB" id="414133at2759"/>
<dbReference type="InterPro" id="IPR001525">
    <property type="entry name" value="C5_MeTfrase"/>
</dbReference>
<keyword evidence="2 5" id="KW-0489">Methyltransferase</keyword>
<dbReference type="InterPro" id="IPR029063">
    <property type="entry name" value="SAM-dependent_MTases_sf"/>
</dbReference>
<protein>
    <recommendedName>
        <fullName evidence="1">DNA (cytosine-5-)-methyltransferase</fullName>
        <ecNumber evidence="1">2.1.1.37</ecNumber>
    </recommendedName>
</protein>
<dbReference type="SUPFAM" id="SSF53335">
    <property type="entry name" value="S-adenosyl-L-methionine-dependent methyltransferases"/>
    <property type="match status" value="1"/>
</dbReference>
<dbReference type="VEuPathDB" id="FungiDB:GMDG_08203"/>
<feature type="region of interest" description="Disordered" evidence="6">
    <location>
        <begin position="704"/>
        <end position="724"/>
    </location>
</feature>
<evidence type="ECO:0000256" key="4">
    <source>
        <dbReference type="ARBA" id="ARBA00022691"/>
    </source>
</evidence>
<feature type="compositionally biased region" description="Gly residues" evidence="6">
    <location>
        <begin position="68"/>
        <end position="83"/>
    </location>
</feature>
<evidence type="ECO:0000256" key="3">
    <source>
        <dbReference type="ARBA" id="ARBA00022679"/>
    </source>
</evidence>
<evidence type="ECO:0000256" key="1">
    <source>
        <dbReference type="ARBA" id="ARBA00011975"/>
    </source>
</evidence>
<dbReference type="PROSITE" id="PS51679">
    <property type="entry name" value="SAM_MT_C5"/>
    <property type="match status" value="1"/>
</dbReference>
<reference evidence="7" key="1">
    <citation type="submission" date="2016-03" db="EMBL/GenBank/DDBJ databases">
        <title>Updated assembly of Pseudogymnoascus destructans, the fungus causing white-nose syndrome of bats.</title>
        <authorList>
            <person name="Palmer J.M."/>
            <person name="Drees K.P."/>
            <person name="Foster J.T."/>
            <person name="Lindner D.L."/>
        </authorList>
    </citation>
    <scope>NUCLEOTIDE SEQUENCE [LARGE SCALE GENOMIC DNA]</scope>
    <source>
        <strain evidence="7">20631-21</strain>
    </source>
</reference>
<dbReference type="Pfam" id="PF00145">
    <property type="entry name" value="DNA_methylase"/>
    <property type="match status" value="2"/>
</dbReference>
<organism evidence="7">
    <name type="scientific">Pseudogymnoascus destructans</name>
    <dbReference type="NCBI Taxonomy" id="655981"/>
    <lineage>
        <taxon>Eukaryota</taxon>
        <taxon>Fungi</taxon>
        <taxon>Dikarya</taxon>
        <taxon>Ascomycota</taxon>
        <taxon>Pezizomycotina</taxon>
        <taxon>Leotiomycetes</taxon>
        <taxon>Thelebolales</taxon>
        <taxon>Thelebolaceae</taxon>
        <taxon>Pseudogymnoascus</taxon>
    </lineage>
</organism>
<dbReference type="PANTHER" id="PTHR10629">
    <property type="entry name" value="CYTOSINE-SPECIFIC METHYLTRANSFERASE"/>
    <property type="match status" value="1"/>
</dbReference>
<evidence type="ECO:0000256" key="6">
    <source>
        <dbReference type="SAM" id="MobiDB-lite"/>
    </source>
</evidence>
<dbReference type="GO" id="GO:0032259">
    <property type="term" value="P:methylation"/>
    <property type="evidence" value="ECO:0007669"/>
    <property type="project" value="UniProtKB-KW"/>
</dbReference>
<proteinExistence type="inferred from homology"/>
<feature type="region of interest" description="Disordered" evidence="6">
    <location>
        <begin position="64"/>
        <end position="105"/>
    </location>
</feature>
<dbReference type="GO" id="GO:0005634">
    <property type="term" value="C:nucleus"/>
    <property type="evidence" value="ECO:0007669"/>
    <property type="project" value="TreeGrafter"/>
</dbReference>
<keyword evidence="4 5" id="KW-0949">S-adenosyl-L-methionine</keyword>
<feature type="region of interest" description="Disordered" evidence="6">
    <location>
        <begin position="123"/>
        <end position="158"/>
    </location>
</feature>
<feature type="compositionally biased region" description="Basic and acidic residues" evidence="6">
    <location>
        <begin position="274"/>
        <end position="285"/>
    </location>
</feature>
<evidence type="ECO:0000256" key="5">
    <source>
        <dbReference type="PROSITE-ProRule" id="PRU01016"/>
    </source>
</evidence>
<dbReference type="EC" id="2.1.1.37" evidence="1"/>
<evidence type="ECO:0000256" key="2">
    <source>
        <dbReference type="ARBA" id="ARBA00022603"/>
    </source>
</evidence>
<dbReference type="InterPro" id="IPR050390">
    <property type="entry name" value="C5-Methyltransferase"/>
</dbReference>
<feature type="active site" evidence="5">
    <location>
        <position position="894"/>
    </location>
</feature>
<feature type="region of interest" description="Disordered" evidence="6">
    <location>
        <begin position="200"/>
        <end position="285"/>
    </location>
</feature>
<dbReference type="AlphaFoldDB" id="A0A177APE5"/>
<dbReference type="eggNOG" id="ENOG502RYYW">
    <property type="taxonomic scope" value="Eukaryota"/>
</dbReference>